<proteinExistence type="predicted"/>
<dbReference type="Proteomes" id="UP001239111">
    <property type="component" value="Chromosome 2"/>
</dbReference>
<accession>A0ACC2PHM4</accession>
<protein>
    <submittedName>
        <fullName evidence="1">Uncharacterized protein</fullName>
    </submittedName>
</protein>
<reference evidence="1" key="1">
    <citation type="submission" date="2023-04" db="EMBL/GenBank/DDBJ databases">
        <title>A chromosome-level genome assembly of the parasitoid wasp Eretmocerus hayati.</title>
        <authorList>
            <person name="Zhong Y."/>
            <person name="Liu S."/>
            <person name="Liu Y."/>
        </authorList>
    </citation>
    <scope>NUCLEOTIDE SEQUENCE</scope>
    <source>
        <strain evidence="1">ZJU_SS_LIU_2023</strain>
    </source>
</reference>
<keyword evidence="2" id="KW-1185">Reference proteome</keyword>
<name>A0ACC2PHM4_9HYME</name>
<gene>
    <name evidence="1" type="ORF">QAD02_017057</name>
</gene>
<evidence type="ECO:0000313" key="1">
    <source>
        <dbReference type="EMBL" id="KAJ8681270.1"/>
    </source>
</evidence>
<dbReference type="EMBL" id="CM056742">
    <property type="protein sequence ID" value="KAJ8681270.1"/>
    <property type="molecule type" value="Genomic_DNA"/>
</dbReference>
<sequence>MFLLPLLLLLGVALIIFRIYARHKLNYWRRRGVEQLASSDSIFGDFKDAVLFRTAPGWHLGHLHKSSPNKDAPMLGFYIFHKPCLLLRDPELIKQVMIRDFENFSDRHFAGSQQKDSIGMKNLFGLKNPAWKYVRSKITPTLTRGKLKQMLPLMMQTGEPMLEYLKTLLKEAEIDGEGKGSKLVDAQELNYKYTTDLIANVALGTPMDSFHHPNEEFTKAVYQFFHGFKRMVALVTVFFVPELVELIGPSMLFNSSFVRKVFWNAVDTREKTGEKRGDFIDSLIQLKNGEQNPEYKFEGENLLYQSGTFFSGFESSSTTTSFTLMEIAAHPEVQQRARKDIERAIKEHGMTYEAFNDMKYLDQCIAEGVRLHPPVSTIDRYTRLDYKFPGTDIVIEKGTPIYISLYGMQEDPRFFERPEVFDPERFADDKSISDAYIPFGIGPRMCVGMKVGQLHAKVVLALILRNYIVTQRPENKLVLDPRSTFTAAADGINLVFQKISE</sequence>
<organism evidence="1 2">
    <name type="scientific">Eretmocerus hayati</name>
    <dbReference type="NCBI Taxonomy" id="131215"/>
    <lineage>
        <taxon>Eukaryota</taxon>
        <taxon>Metazoa</taxon>
        <taxon>Ecdysozoa</taxon>
        <taxon>Arthropoda</taxon>
        <taxon>Hexapoda</taxon>
        <taxon>Insecta</taxon>
        <taxon>Pterygota</taxon>
        <taxon>Neoptera</taxon>
        <taxon>Endopterygota</taxon>
        <taxon>Hymenoptera</taxon>
        <taxon>Apocrita</taxon>
        <taxon>Proctotrupomorpha</taxon>
        <taxon>Chalcidoidea</taxon>
        <taxon>Aphelinidae</taxon>
        <taxon>Aphelininae</taxon>
        <taxon>Eretmocerus</taxon>
    </lineage>
</organism>
<evidence type="ECO:0000313" key="2">
    <source>
        <dbReference type="Proteomes" id="UP001239111"/>
    </source>
</evidence>
<comment type="caution">
    <text evidence="1">The sequence shown here is derived from an EMBL/GenBank/DDBJ whole genome shotgun (WGS) entry which is preliminary data.</text>
</comment>